<dbReference type="InterPro" id="IPR012296">
    <property type="entry name" value="Nuclease_put_TT1808"/>
</dbReference>
<dbReference type="InterPro" id="IPR008538">
    <property type="entry name" value="Uma2"/>
</dbReference>
<keyword evidence="2" id="KW-0255">Endonuclease</keyword>
<sequence length="192" mass="20861">MSVVPVESAGRAFTRADLADMPDDGRRRELVDGVLIVSAAPGRLHQRAVGRLYRLLDDACSAEHEVLMAPFAVTLADDTELHPDVLVARVDELTDGGLPSAPALAVEVLSPSTKLIDLNVKRDRFRRAGTPAFWVVDPLARPAEARLIAWRLTADGSYRQVADVSGDEPFEAVAPFPVRVVPSELVWHPPVT</sequence>
<evidence type="ECO:0000313" key="3">
    <source>
        <dbReference type="Proteomes" id="UP000662857"/>
    </source>
</evidence>
<keyword evidence="3" id="KW-1185">Reference proteome</keyword>
<dbReference type="Pfam" id="PF05685">
    <property type="entry name" value="Uma2"/>
    <property type="match status" value="1"/>
</dbReference>
<proteinExistence type="predicted"/>
<dbReference type="PANTHER" id="PTHR35400:SF3">
    <property type="entry name" value="SLL1072 PROTEIN"/>
    <property type="match status" value="1"/>
</dbReference>
<dbReference type="GO" id="GO:0004519">
    <property type="term" value="F:endonuclease activity"/>
    <property type="evidence" value="ECO:0007669"/>
    <property type="project" value="UniProtKB-KW"/>
</dbReference>
<protein>
    <submittedName>
        <fullName evidence="2">Uma2 family endonuclease</fullName>
    </submittedName>
</protein>
<evidence type="ECO:0000313" key="2">
    <source>
        <dbReference type="EMBL" id="QSB15109.1"/>
    </source>
</evidence>
<keyword evidence="2" id="KW-0378">Hydrolase</keyword>
<dbReference type="KEGG" id="nhy:JQS43_01650"/>
<accession>A0A895YHW0</accession>
<organism evidence="2 3">
    <name type="scientific">Natronosporangium hydrolyticum</name>
    <dbReference type="NCBI Taxonomy" id="2811111"/>
    <lineage>
        <taxon>Bacteria</taxon>
        <taxon>Bacillati</taxon>
        <taxon>Actinomycetota</taxon>
        <taxon>Actinomycetes</taxon>
        <taxon>Micromonosporales</taxon>
        <taxon>Micromonosporaceae</taxon>
        <taxon>Natronosporangium</taxon>
    </lineage>
</organism>
<gene>
    <name evidence="2" type="ORF">JQS43_01650</name>
</gene>
<dbReference type="AlphaFoldDB" id="A0A895YHW0"/>
<name>A0A895YHW0_9ACTN</name>
<dbReference type="EMBL" id="CP070499">
    <property type="protein sequence ID" value="QSB15109.1"/>
    <property type="molecule type" value="Genomic_DNA"/>
</dbReference>
<dbReference type="InterPro" id="IPR011335">
    <property type="entry name" value="Restrct_endonuc-II-like"/>
</dbReference>
<dbReference type="RefSeq" id="WP_239677278.1">
    <property type="nucleotide sequence ID" value="NZ_CP070499.1"/>
</dbReference>
<dbReference type="Proteomes" id="UP000662857">
    <property type="component" value="Chromosome"/>
</dbReference>
<dbReference type="PANTHER" id="PTHR35400">
    <property type="entry name" value="SLR1083 PROTEIN"/>
    <property type="match status" value="1"/>
</dbReference>
<dbReference type="Gene3D" id="3.90.1570.10">
    <property type="entry name" value="tt1808, chain A"/>
    <property type="match status" value="1"/>
</dbReference>
<reference evidence="2" key="1">
    <citation type="submission" date="2021-02" db="EMBL/GenBank/DDBJ databases">
        <title>Natrosporangium hydrolyticum gen. nov., sp. nov, a haloalkaliphilic actinobacterium from a soda solonchak soil.</title>
        <authorList>
            <person name="Sorokin D.Y."/>
            <person name="Khijniak T.V."/>
            <person name="Zakharycheva A.P."/>
            <person name="Boueva O.V."/>
            <person name="Ariskina E.V."/>
            <person name="Hahnke R.L."/>
            <person name="Bunk B."/>
            <person name="Sproer C."/>
            <person name="Schumann P."/>
            <person name="Evtushenko L.I."/>
            <person name="Kublanov I.V."/>
        </authorList>
    </citation>
    <scope>NUCLEOTIDE SEQUENCE</scope>
    <source>
        <strain evidence="2">DSM 106523</strain>
    </source>
</reference>
<evidence type="ECO:0000259" key="1">
    <source>
        <dbReference type="Pfam" id="PF05685"/>
    </source>
</evidence>
<dbReference type="SUPFAM" id="SSF52980">
    <property type="entry name" value="Restriction endonuclease-like"/>
    <property type="match status" value="1"/>
</dbReference>
<feature type="domain" description="Putative restriction endonuclease" evidence="1">
    <location>
        <begin position="17"/>
        <end position="177"/>
    </location>
</feature>
<keyword evidence="2" id="KW-0540">Nuclease</keyword>
<dbReference type="CDD" id="cd06260">
    <property type="entry name" value="DUF820-like"/>
    <property type="match status" value="1"/>
</dbReference>